<gene>
    <name evidence="2" type="ORF">FBUS_08837</name>
</gene>
<comment type="caution">
    <text evidence="2">The sequence shown here is derived from an EMBL/GenBank/DDBJ whole genome shotgun (WGS) entry which is preliminary data.</text>
</comment>
<accession>A0A8E0S0Q7</accession>
<dbReference type="Proteomes" id="UP000728185">
    <property type="component" value="Unassembled WGS sequence"/>
</dbReference>
<protein>
    <submittedName>
        <fullName evidence="2">Uncharacterized protein</fullName>
    </submittedName>
</protein>
<evidence type="ECO:0000313" key="2">
    <source>
        <dbReference type="EMBL" id="KAA0194739.1"/>
    </source>
</evidence>
<dbReference type="EMBL" id="LUCM01004150">
    <property type="protein sequence ID" value="KAA0194739.1"/>
    <property type="molecule type" value="Genomic_DNA"/>
</dbReference>
<dbReference type="AlphaFoldDB" id="A0A8E0S0Q7"/>
<proteinExistence type="predicted"/>
<sequence>MSWQFDDDSNSYDPFQGTFVSDSTNHHKPNSSNPEPCQFGVVRQAGWYSRSDGSCTLETEVNSEQRLSLTNANSQPSFWSGSNESQNLDIEAEPEYANCRCLSSERETIDRLCAERISIADAIDILGHEPPLRSGAKVRERRRMLSINSAFEVSFAHPKSV</sequence>
<evidence type="ECO:0000256" key="1">
    <source>
        <dbReference type="SAM" id="MobiDB-lite"/>
    </source>
</evidence>
<evidence type="ECO:0000313" key="3">
    <source>
        <dbReference type="Proteomes" id="UP000728185"/>
    </source>
</evidence>
<feature type="region of interest" description="Disordered" evidence="1">
    <location>
        <begin position="1"/>
        <end position="36"/>
    </location>
</feature>
<feature type="compositionally biased region" description="Acidic residues" evidence="1">
    <location>
        <begin position="1"/>
        <end position="10"/>
    </location>
</feature>
<keyword evidence="3" id="KW-1185">Reference proteome</keyword>
<dbReference type="OrthoDB" id="10048995at2759"/>
<name>A0A8E0S0Q7_9TREM</name>
<reference evidence="2" key="1">
    <citation type="submission" date="2019-05" db="EMBL/GenBank/DDBJ databases">
        <title>Annotation for the trematode Fasciolopsis buski.</title>
        <authorList>
            <person name="Choi Y.-J."/>
        </authorList>
    </citation>
    <scope>NUCLEOTIDE SEQUENCE</scope>
    <source>
        <strain evidence="2">HT</strain>
        <tissue evidence="2">Whole worm</tissue>
    </source>
</reference>
<organism evidence="2 3">
    <name type="scientific">Fasciolopsis buskii</name>
    <dbReference type="NCBI Taxonomy" id="27845"/>
    <lineage>
        <taxon>Eukaryota</taxon>
        <taxon>Metazoa</taxon>
        <taxon>Spiralia</taxon>
        <taxon>Lophotrochozoa</taxon>
        <taxon>Platyhelminthes</taxon>
        <taxon>Trematoda</taxon>
        <taxon>Digenea</taxon>
        <taxon>Plagiorchiida</taxon>
        <taxon>Echinostomata</taxon>
        <taxon>Echinostomatoidea</taxon>
        <taxon>Fasciolidae</taxon>
        <taxon>Fasciolopsis</taxon>
    </lineage>
</organism>